<keyword evidence="2" id="KW-1185">Reference proteome</keyword>
<organism evidence="1 2">
    <name type="scientific">Pandoravirus salinus</name>
    <dbReference type="NCBI Taxonomy" id="1349410"/>
    <lineage>
        <taxon>Viruses</taxon>
        <taxon>Pandoravirus</taxon>
    </lineage>
</organism>
<proteinExistence type="predicted"/>
<dbReference type="EMBL" id="KC977571">
    <property type="protein sequence ID" value="ATE82232.1"/>
    <property type="molecule type" value="Genomic_DNA"/>
</dbReference>
<accession>A0A291ATK7</accession>
<dbReference type="Proteomes" id="UP000204584">
    <property type="component" value="Segment"/>
</dbReference>
<dbReference type="RefSeq" id="YP_009430071.1">
    <property type="nucleotide sequence ID" value="NC_022098.1"/>
</dbReference>
<dbReference type="KEGG" id="vg:34568307"/>
<sequence>MSKFYIVGPGPKGPVSTSEDQHAIVVTYNAIRDRRKKLAQRHRPRRDTVDNKSCACLARLCAWMARSEDETLVAEERLALVSARIVEQAQDFVGQFEATGRPKRSSTWSNSLVFRRITTPPTTLRWPCFATSCADRGSGTGPRARPQDPCCPLLSRSKTCVASSAEPMRPPRQQATSRKKRWQNADHLIAFSLFPVFVATKTKMV</sequence>
<gene>
    <name evidence="1" type="ORF">psal_cds_792</name>
</gene>
<evidence type="ECO:0000313" key="2">
    <source>
        <dbReference type="Proteomes" id="UP000204584"/>
    </source>
</evidence>
<evidence type="ECO:0000313" key="1">
    <source>
        <dbReference type="EMBL" id="ATE82232.1"/>
    </source>
</evidence>
<dbReference type="GeneID" id="34568307"/>
<reference evidence="1 2" key="1">
    <citation type="journal article" date="2013" name="Science">
        <title>Pandoraviruses: amoeba viruses with genomes up to 2.5 Mb reaching that of parasitic eukaryotes.</title>
        <authorList>
            <person name="Philippe N."/>
            <person name="Legendre M."/>
            <person name="Doutre G."/>
            <person name="Coute Y."/>
            <person name="Poirot O."/>
            <person name="Lescot M."/>
            <person name="Arslan D."/>
            <person name="Seltzer V."/>
            <person name="Bertaux L."/>
            <person name="Bruley C."/>
            <person name="Garin J."/>
            <person name="Claverie J.M."/>
            <person name="Abergel C."/>
        </authorList>
    </citation>
    <scope>NUCLEOTIDE SEQUENCE [LARGE SCALE GENOMIC DNA]</scope>
</reference>
<name>A0A291ATK7_9VIRU</name>
<protein>
    <submittedName>
        <fullName evidence="1">Uncharacterized protein</fullName>
    </submittedName>
</protein>